<sequence length="266" mass="29121">MSTTATVIQPPKAAICVVGNEVLSGKTLDTNSNYLAKFLFSRGIDLVRVSVIPDEIDVIVDTVRQFSSLVGPSGYVFTTGGIGPTHDDITYESIANAFNVPLALHEETKTALHDYLVASNRGNELNEDRLRMATFPQGCDVLHTSSWVPIVKMKNVYVLPGIPRLVHQMIESTADHFKGIPIHQAVARTKKFEGDIASALKTVARDYPSVMIGSYVNLKEEGIAFADRSYNVQVTLYSRVEADIHAALPLALAAIDGWVHEDIKIE</sequence>
<dbReference type="EMBL" id="VJMH01000052">
    <property type="protein sequence ID" value="KAF0719716.1"/>
    <property type="molecule type" value="Genomic_DNA"/>
</dbReference>
<dbReference type="OrthoDB" id="448496at2759"/>
<dbReference type="InterPro" id="IPR001453">
    <property type="entry name" value="MoaB/Mog_dom"/>
</dbReference>
<evidence type="ECO:0000259" key="1">
    <source>
        <dbReference type="SMART" id="SM00852"/>
    </source>
</evidence>
<name>A0A485K8W4_9STRA</name>
<evidence type="ECO:0000313" key="2">
    <source>
        <dbReference type="EMBL" id="KAF0719716.1"/>
    </source>
</evidence>
<dbReference type="PANTHER" id="PTHR13939">
    <property type="entry name" value="NICOTINAMIDE-NUCLEOTIDE AMIDOHYDROLASE PNCC"/>
    <property type="match status" value="1"/>
</dbReference>
<dbReference type="InterPro" id="IPR036425">
    <property type="entry name" value="MoaB/Mog-like_dom_sf"/>
</dbReference>
<gene>
    <name evidence="3" type="primary">Aste57867_838</name>
    <name evidence="2" type="ORF">As57867_000837</name>
    <name evidence="3" type="ORF">ASTE57867_838</name>
</gene>
<proteinExistence type="predicted"/>
<reference evidence="3 4" key="1">
    <citation type="submission" date="2019-03" db="EMBL/GenBank/DDBJ databases">
        <authorList>
            <person name="Gaulin E."/>
            <person name="Dumas B."/>
        </authorList>
    </citation>
    <scope>NUCLEOTIDE SEQUENCE [LARGE SCALE GENOMIC DNA]</scope>
    <source>
        <strain evidence="3">CBS 568.67</strain>
    </source>
</reference>
<accession>A0A485K8W4</accession>
<evidence type="ECO:0000313" key="3">
    <source>
        <dbReference type="EMBL" id="VFT78062.1"/>
    </source>
</evidence>
<keyword evidence="4" id="KW-1185">Reference proteome</keyword>
<dbReference type="AlphaFoldDB" id="A0A485K8W4"/>
<dbReference type="InterPro" id="IPR050101">
    <property type="entry name" value="CinA"/>
</dbReference>
<evidence type="ECO:0000313" key="4">
    <source>
        <dbReference type="Proteomes" id="UP000332933"/>
    </source>
</evidence>
<dbReference type="Pfam" id="PF00994">
    <property type="entry name" value="MoCF_biosynth"/>
    <property type="match status" value="1"/>
</dbReference>
<feature type="domain" description="MoaB/Mog" evidence="1">
    <location>
        <begin position="14"/>
        <end position="180"/>
    </location>
</feature>
<dbReference type="EMBL" id="CAADRA010000052">
    <property type="protein sequence ID" value="VFT78062.1"/>
    <property type="molecule type" value="Genomic_DNA"/>
</dbReference>
<organism evidence="3 4">
    <name type="scientific">Aphanomyces stellatus</name>
    <dbReference type="NCBI Taxonomy" id="120398"/>
    <lineage>
        <taxon>Eukaryota</taxon>
        <taxon>Sar</taxon>
        <taxon>Stramenopiles</taxon>
        <taxon>Oomycota</taxon>
        <taxon>Saprolegniomycetes</taxon>
        <taxon>Saprolegniales</taxon>
        <taxon>Verrucalvaceae</taxon>
        <taxon>Aphanomyces</taxon>
    </lineage>
</organism>
<dbReference type="Pfam" id="PF24102">
    <property type="entry name" value="FLAD1_M"/>
    <property type="match status" value="1"/>
</dbReference>
<dbReference type="SUPFAM" id="SSF53218">
    <property type="entry name" value="Molybdenum cofactor biosynthesis proteins"/>
    <property type="match status" value="1"/>
</dbReference>
<dbReference type="Proteomes" id="UP000332933">
    <property type="component" value="Unassembled WGS sequence"/>
</dbReference>
<reference evidence="2" key="2">
    <citation type="submission" date="2019-06" db="EMBL/GenBank/DDBJ databases">
        <title>Genomics analysis of Aphanomyces spp. identifies a new class of oomycete effector associated with host adaptation.</title>
        <authorList>
            <person name="Gaulin E."/>
        </authorList>
    </citation>
    <scope>NUCLEOTIDE SEQUENCE</scope>
    <source>
        <strain evidence="2">CBS 578.67</strain>
    </source>
</reference>
<dbReference type="SMART" id="SM00852">
    <property type="entry name" value="MoCF_biosynth"/>
    <property type="match status" value="1"/>
</dbReference>
<dbReference type="Gene3D" id="3.40.980.10">
    <property type="entry name" value="MoaB/Mog-like domain"/>
    <property type="match status" value="1"/>
</dbReference>
<protein>
    <submittedName>
        <fullName evidence="3">Aste57867_838 protein</fullName>
    </submittedName>
</protein>
<dbReference type="PANTHER" id="PTHR13939:SF0">
    <property type="entry name" value="NMN AMIDOHYDROLASE-LIKE PROTEIN YFAY"/>
    <property type="match status" value="1"/>
</dbReference>
<dbReference type="CDD" id="cd00885">
    <property type="entry name" value="cinA"/>
    <property type="match status" value="1"/>
</dbReference>
<dbReference type="InterPro" id="IPR056596">
    <property type="entry name" value="FLAD1_M"/>
</dbReference>